<reference evidence="1" key="1">
    <citation type="submission" date="2023-01" db="EMBL/GenBank/DDBJ databases">
        <title>Human gut microbiome strain richness.</title>
        <authorList>
            <person name="Chen-Liaw A."/>
        </authorList>
    </citation>
    <scope>NUCLEOTIDE SEQUENCE</scope>
    <source>
        <strain evidence="1">BSD2780120875st1_E5_BSD2780120875b_170604</strain>
    </source>
</reference>
<name>A0AAW5ZZQ2_9BIFI</name>
<dbReference type="EMBL" id="JAQKGX010000003">
    <property type="protein sequence ID" value="MDB1161905.1"/>
    <property type="molecule type" value="Genomic_DNA"/>
</dbReference>
<dbReference type="RefSeq" id="WP_267471476.1">
    <property type="nucleotide sequence ID" value="NZ_JADMXZ010000002.1"/>
</dbReference>
<protein>
    <submittedName>
        <fullName evidence="1">DUF4012 domain-containing protein</fullName>
    </submittedName>
</protein>
<evidence type="ECO:0000313" key="2">
    <source>
        <dbReference type="Proteomes" id="UP001211105"/>
    </source>
</evidence>
<sequence length="76" mass="8346">MASRWDGVIAIDPLFLQNMLAVTGGVTMPDGSVLDGTNTAQMLLNIVYAKMTPEKKGQAFRRCRASCVQPHHPECR</sequence>
<proteinExistence type="predicted"/>
<gene>
    <name evidence="1" type="ORF">PL707_06395</name>
</gene>
<organism evidence="1 2">
    <name type="scientific">Bifidobacterium catenulatum</name>
    <dbReference type="NCBI Taxonomy" id="1686"/>
    <lineage>
        <taxon>Bacteria</taxon>
        <taxon>Bacillati</taxon>
        <taxon>Actinomycetota</taxon>
        <taxon>Actinomycetes</taxon>
        <taxon>Bifidobacteriales</taxon>
        <taxon>Bifidobacteriaceae</taxon>
        <taxon>Bifidobacterium</taxon>
    </lineage>
</organism>
<dbReference type="Pfam" id="PF13196">
    <property type="entry name" value="DUF4012"/>
    <property type="match status" value="1"/>
</dbReference>
<dbReference type="AlphaFoldDB" id="A0AAW5ZZQ2"/>
<evidence type="ECO:0000313" key="1">
    <source>
        <dbReference type="EMBL" id="MDB1161905.1"/>
    </source>
</evidence>
<dbReference type="InterPro" id="IPR025101">
    <property type="entry name" value="DUF4012"/>
</dbReference>
<comment type="caution">
    <text evidence="1">The sequence shown here is derived from an EMBL/GenBank/DDBJ whole genome shotgun (WGS) entry which is preliminary data.</text>
</comment>
<accession>A0AAW5ZZQ2</accession>
<dbReference type="Proteomes" id="UP001211105">
    <property type="component" value="Unassembled WGS sequence"/>
</dbReference>